<evidence type="ECO:0000256" key="6">
    <source>
        <dbReference type="ARBA" id="ARBA00022722"/>
    </source>
</evidence>
<dbReference type="InterPro" id="IPR049125">
    <property type="entry name" value="FAN1-like_WH"/>
</dbReference>
<evidence type="ECO:0000256" key="5">
    <source>
        <dbReference type="ARBA" id="ARBA00012029"/>
    </source>
</evidence>
<dbReference type="InterPro" id="IPR040603">
    <property type="entry name" value="FAN1_SAP_bact"/>
</dbReference>
<comment type="caution">
    <text evidence="12">The sequence shown here is derived from an EMBL/GenBank/DDBJ whole genome shotgun (WGS) entry which is preliminary data.</text>
</comment>
<evidence type="ECO:0000256" key="3">
    <source>
        <dbReference type="ARBA" id="ARBA00001946"/>
    </source>
</evidence>
<accession>A0ABQ2H132</accession>
<evidence type="ECO:0000256" key="8">
    <source>
        <dbReference type="ARBA" id="ARBA00022801"/>
    </source>
</evidence>
<comment type="catalytic activity">
    <reaction evidence="1">
        <text>Hydrolytically removes 5'-nucleotides successively from the 3'-hydroxy termini of 3'-hydroxy-terminated oligonucleotides.</text>
        <dbReference type="EC" id="3.1.4.1"/>
    </reaction>
</comment>
<evidence type="ECO:0000256" key="9">
    <source>
        <dbReference type="ARBA" id="ARBA00022842"/>
    </source>
</evidence>
<keyword evidence="10" id="KW-0464">Manganese</keyword>
<dbReference type="Pfam" id="PF08774">
    <property type="entry name" value="VRR_NUC"/>
    <property type="match status" value="1"/>
</dbReference>
<dbReference type="EMBL" id="BMNW01000010">
    <property type="protein sequence ID" value="GGM24905.1"/>
    <property type="molecule type" value="Genomic_DNA"/>
</dbReference>
<evidence type="ECO:0000256" key="2">
    <source>
        <dbReference type="ARBA" id="ARBA00001936"/>
    </source>
</evidence>
<comment type="cofactor">
    <cofactor evidence="2">
        <name>Mn(2+)</name>
        <dbReference type="ChEBI" id="CHEBI:29035"/>
    </cofactor>
</comment>
<keyword evidence="6" id="KW-0540">Nuclease</keyword>
<dbReference type="EC" id="3.1.4.1" evidence="5"/>
<sequence length="560" mass="65042">MILMQATRVLEDPFYYLNNFYTVLAWTGERYGDLLNDTEKAFLQSFPLLPKASQALLVRMVMRKGALFRGSKLSYQEIGCPHQAALPLINLGWVSNQPLLSLEQLFTLLKKAELAQVFPEHLSRSSLRKAEQLEALKADFSHPQLLTQWCSTLDDCIYEIAVTDLCDRLRLMFFGNLHQDWSEFVLSDLGIFRYEKVAFSDSSRGFRIRRDIDDYMMLHDCRERFRERAELDDILSALPRSPLDNEWLEARRGKLIYEVAYCCEQQGNFSAALELYQSCRHPGARVRVIRVMEKTEQYDAAFTLASQAEQLPESDSEAQSLMRILPRLRRKLGLSKLPKRVDRIVNRIDLKLHRLEACHPVELCVQDHLSEPEAPVFYVENILINALLGLLCWEAIFVPLPGAFFHPFHRSPADIHMPQFATRRAQQFNACLSQLESGIYKDTIRRNYQEKQGIQAPFIAWGAITAEVLELALLCIPAKHLRVWFERILQDVKMNRTGFPDLIQFWPNEQRYRMIEVKGPGDRLQDNQIRWLDYCIAHEMPVCVCYVQWKESDVCNTASL</sequence>
<evidence type="ECO:0000313" key="13">
    <source>
        <dbReference type="Proteomes" id="UP000616499"/>
    </source>
</evidence>
<dbReference type="InterPro" id="IPR011856">
    <property type="entry name" value="tRNA_endonuc-like_dom_sf"/>
</dbReference>
<keyword evidence="8" id="KW-0378">Hydrolase</keyword>
<evidence type="ECO:0000313" key="12">
    <source>
        <dbReference type="EMBL" id="GGM24905.1"/>
    </source>
</evidence>
<keyword evidence="13" id="KW-1185">Reference proteome</keyword>
<dbReference type="Pfam" id="PF21315">
    <property type="entry name" value="FAN1_HTH"/>
    <property type="match status" value="1"/>
</dbReference>
<dbReference type="Proteomes" id="UP000616499">
    <property type="component" value="Unassembled WGS sequence"/>
</dbReference>
<organism evidence="12 13">
    <name type="scientific">Pseudomonas asuensis</name>
    <dbReference type="NCBI Taxonomy" id="1825787"/>
    <lineage>
        <taxon>Bacteria</taxon>
        <taxon>Pseudomonadati</taxon>
        <taxon>Pseudomonadota</taxon>
        <taxon>Gammaproteobacteria</taxon>
        <taxon>Pseudomonadales</taxon>
        <taxon>Pseudomonadaceae</taxon>
        <taxon>Pseudomonas</taxon>
    </lineage>
</organism>
<dbReference type="Gene3D" id="3.40.1350.10">
    <property type="match status" value="1"/>
</dbReference>
<evidence type="ECO:0000259" key="11">
    <source>
        <dbReference type="SMART" id="SM00990"/>
    </source>
</evidence>
<dbReference type="InterPro" id="IPR033315">
    <property type="entry name" value="Fan1-like"/>
</dbReference>
<dbReference type="PANTHER" id="PTHR15749:SF4">
    <property type="entry name" value="FANCONI-ASSOCIATED NUCLEASE 1"/>
    <property type="match status" value="1"/>
</dbReference>
<evidence type="ECO:0000256" key="10">
    <source>
        <dbReference type="ARBA" id="ARBA00023211"/>
    </source>
</evidence>
<keyword evidence="7" id="KW-0479">Metal-binding</keyword>
<proteinExistence type="inferred from homology"/>
<comment type="cofactor">
    <cofactor evidence="3">
        <name>Mg(2+)</name>
        <dbReference type="ChEBI" id="CHEBI:18420"/>
    </cofactor>
</comment>
<dbReference type="PANTHER" id="PTHR15749">
    <property type="entry name" value="FANCONI-ASSOCIATED NUCLEASE 1"/>
    <property type="match status" value="1"/>
</dbReference>
<reference evidence="13" key="1">
    <citation type="journal article" date="2019" name="Int. J. Syst. Evol. Microbiol.">
        <title>The Global Catalogue of Microorganisms (GCM) 10K type strain sequencing project: providing services to taxonomists for standard genome sequencing and annotation.</title>
        <authorList>
            <consortium name="The Broad Institute Genomics Platform"/>
            <consortium name="The Broad Institute Genome Sequencing Center for Infectious Disease"/>
            <person name="Wu L."/>
            <person name="Ma J."/>
        </authorList>
    </citation>
    <scope>NUCLEOTIDE SEQUENCE [LARGE SCALE GENOMIC DNA]</scope>
    <source>
        <strain evidence="13">JCM 13501</strain>
    </source>
</reference>
<name>A0ABQ2H132_9PSED</name>
<protein>
    <recommendedName>
        <fullName evidence="5">phosphodiesterase I</fullName>
        <ecNumber evidence="5">3.1.4.1</ecNumber>
    </recommendedName>
</protein>
<keyword evidence="9" id="KW-0460">Magnesium</keyword>
<evidence type="ECO:0000256" key="7">
    <source>
        <dbReference type="ARBA" id="ARBA00022723"/>
    </source>
</evidence>
<comment type="similarity">
    <text evidence="4">Belongs to the FAN1 family.</text>
</comment>
<feature type="domain" description="VRR-NUC" evidence="11">
    <location>
        <begin position="435"/>
        <end position="549"/>
    </location>
</feature>
<dbReference type="Pfam" id="PF18081">
    <property type="entry name" value="FANC_SAP"/>
    <property type="match status" value="1"/>
</dbReference>
<dbReference type="SMART" id="SM00990">
    <property type="entry name" value="VRR_NUC"/>
    <property type="match status" value="1"/>
</dbReference>
<gene>
    <name evidence="12" type="primary">fan1</name>
    <name evidence="12" type="ORF">GCM10009425_39700</name>
</gene>
<evidence type="ECO:0000256" key="1">
    <source>
        <dbReference type="ARBA" id="ARBA00000983"/>
    </source>
</evidence>
<dbReference type="InterPro" id="IPR014883">
    <property type="entry name" value="VRR_NUC"/>
</dbReference>
<evidence type="ECO:0000256" key="4">
    <source>
        <dbReference type="ARBA" id="ARBA00005533"/>
    </source>
</evidence>